<keyword evidence="3 7" id="KW-0602">Photosynthesis</keyword>
<comment type="subcellular location">
    <subcellularLocation>
        <location evidence="7">Plastid</location>
        <location evidence="7">Chloroplast thylakoid membrane</location>
    </subcellularLocation>
</comment>
<keyword evidence="7" id="KW-0603">Photosystem I</keyword>
<comment type="similarity">
    <text evidence="7">Belongs to the light-harvesting chlorophyll a/b-binding (LHC) protein family.</text>
</comment>
<feature type="binding site" evidence="6">
    <location>
        <position position="74"/>
    </location>
    <ligand>
        <name>chlorophyll a</name>
        <dbReference type="ChEBI" id="CHEBI:58416"/>
        <label>1</label>
    </ligand>
</feature>
<gene>
    <name evidence="8" type="ORF">PSIN1315_LOCUS9167</name>
</gene>
<accession>A0A7S3BUC4</accession>
<dbReference type="SUPFAM" id="SSF103511">
    <property type="entry name" value="Chlorophyll a-b binding protein"/>
    <property type="match status" value="1"/>
</dbReference>
<keyword evidence="7" id="KW-0604">Photosystem II</keyword>
<feature type="binding site" evidence="6">
    <location>
        <position position="178"/>
    </location>
    <ligand>
        <name>chlorophyll a</name>
        <dbReference type="ChEBI" id="CHEBI:58416"/>
        <label>1</label>
    </ligand>
</feature>
<feature type="binding site" description="axial binding residue" evidence="6">
    <location>
        <position position="147"/>
    </location>
    <ligand>
        <name>chlorophyll b</name>
        <dbReference type="ChEBI" id="CHEBI:61721"/>
        <label>1</label>
    </ligand>
    <ligandPart>
        <name>Mg</name>
        <dbReference type="ChEBI" id="CHEBI:25107"/>
    </ligandPart>
</feature>
<sequence>MAFSMRAAASRAAAAPCRASRVACRAEVRPSWAPGVEIPAYLDRSLPGDYGCDPFGLAKEPQNLARYSEAELMHARWAMLAWAGMIAVELEPNAPGGWKEAALWFRDGAAPTYVGESVPLTLGSVVGVQVVTMAISERKRAQSDAELRKYPGGRFDPLNLAEKLNIDDMKTKEIANGRVAMLAVWGCVAQGFAIGGTPLSNLGDHLADPGHANLVGNGGIPWLLYGL</sequence>
<feature type="binding site" evidence="6">
    <location>
        <position position="173"/>
    </location>
    <ligand>
        <name>chlorophyll a</name>
        <dbReference type="ChEBI" id="CHEBI:58416"/>
        <label>1</label>
    </ligand>
</feature>
<dbReference type="InterPro" id="IPR001344">
    <property type="entry name" value="Chloro_AB-bd_pln"/>
</dbReference>
<dbReference type="GO" id="GO:0009522">
    <property type="term" value="C:photosystem I"/>
    <property type="evidence" value="ECO:0007669"/>
    <property type="project" value="UniProtKB-KW"/>
</dbReference>
<feature type="binding site" evidence="6">
    <location>
        <position position="172"/>
    </location>
    <ligand>
        <name>chlorophyll a</name>
        <dbReference type="ChEBI" id="CHEBI:58416"/>
        <label>1</label>
    </ligand>
</feature>
<dbReference type="AlphaFoldDB" id="A0A7S3BUC4"/>
<dbReference type="GO" id="GO:0009535">
    <property type="term" value="C:chloroplast thylakoid membrane"/>
    <property type="evidence" value="ECO:0007669"/>
    <property type="project" value="UniProtKB-SubCell"/>
</dbReference>
<organism evidence="8">
    <name type="scientific">Prasinoderma singulare</name>
    <dbReference type="NCBI Taxonomy" id="676789"/>
    <lineage>
        <taxon>Eukaryota</taxon>
        <taxon>Viridiplantae</taxon>
        <taxon>Prasinodermophyta</taxon>
        <taxon>Prasinodermophyceae</taxon>
        <taxon>Prasinodermales</taxon>
        <taxon>Prasinodermaceae</taxon>
        <taxon>Prasinoderma</taxon>
    </lineage>
</organism>
<dbReference type="PANTHER" id="PTHR21649">
    <property type="entry name" value="CHLOROPHYLL A/B BINDING PROTEIN"/>
    <property type="match status" value="1"/>
</dbReference>
<comment type="function">
    <text evidence="7">The light-harvesting complex (LHC) functions as a light receptor, it captures and delivers excitation energy to photosystems with which it is closely associated.</text>
</comment>
<keyword evidence="1 6" id="KW-0148">Chlorophyll</keyword>
<keyword evidence="2 7" id="KW-0150">Chloroplast</keyword>
<dbReference type="EMBL" id="HBHY01014276">
    <property type="protein sequence ID" value="CAE0143058.1"/>
    <property type="molecule type" value="Transcribed_RNA"/>
</dbReference>
<protein>
    <recommendedName>
        <fullName evidence="7">Chlorophyll a-b binding protein, chloroplastic</fullName>
    </recommendedName>
</protein>
<evidence type="ECO:0000256" key="2">
    <source>
        <dbReference type="ARBA" id="ARBA00022528"/>
    </source>
</evidence>
<evidence type="ECO:0000256" key="7">
    <source>
        <dbReference type="RuleBase" id="RU363080"/>
    </source>
</evidence>
<keyword evidence="7" id="KW-0793">Thylakoid</keyword>
<dbReference type="GO" id="GO:0009765">
    <property type="term" value="P:photosynthesis, light harvesting"/>
    <property type="evidence" value="ECO:0007669"/>
    <property type="project" value="InterPro"/>
</dbReference>
<proteinExistence type="inferred from homology"/>
<dbReference type="Pfam" id="PF00504">
    <property type="entry name" value="Chloroa_b-bind"/>
    <property type="match status" value="1"/>
</dbReference>
<feature type="binding site" evidence="6">
    <location>
        <position position="71"/>
    </location>
    <ligand>
        <name>chlorophyll a</name>
        <dbReference type="ChEBI" id="CHEBI:58416"/>
        <label>1</label>
    </ligand>
</feature>
<dbReference type="GO" id="GO:0009523">
    <property type="term" value="C:photosystem II"/>
    <property type="evidence" value="ECO:0007669"/>
    <property type="project" value="UniProtKB-KW"/>
</dbReference>
<feature type="binding site" description="axial binding residue" evidence="6">
    <location>
        <position position="129"/>
    </location>
    <ligand>
        <name>chlorophyll b</name>
        <dbReference type="ChEBI" id="CHEBI:61721"/>
        <label>1</label>
    </ligand>
    <ligandPart>
        <name>Mg</name>
        <dbReference type="ChEBI" id="CHEBI:25107"/>
    </ligandPart>
</feature>
<feature type="binding site" evidence="6">
    <location>
        <position position="205"/>
    </location>
    <ligand>
        <name>chlorophyll a</name>
        <dbReference type="ChEBI" id="CHEBI:58416"/>
        <label>1</label>
    </ligand>
</feature>
<dbReference type="InterPro" id="IPR022796">
    <property type="entry name" value="Chloroa_b-bind"/>
</dbReference>
<evidence type="ECO:0000256" key="3">
    <source>
        <dbReference type="ARBA" id="ARBA00022531"/>
    </source>
</evidence>
<evidence type="ECO:0000256" key="5">
    <source>
        <dbReference type="ARBA" id="ARBA00022991"/>
    </source>
</evidence>
<keyword evidence="5 7" id="KW-0157">Chromophore</keyword>
<name>A0A7S3BUC4_9VIRI</name>
<evidence type="ECO:0000313" key="8">
    <source>
        <dbReference type="EMBL" id="CAE0143058.1"/>
    </source>
</evidence>
<dbReference type="GO" id="GO:0016168">
    <property type="term" value="F:chlorophyll binding"/>
    <property type="evidence" value="ECO:0007669"/>
    <property type="project" value="UniProtKB-KW"/>
</dbReference>
<feature type="binding site" description="axial binding residue" evidence="6">
    <location>
        <position position="176"/>
    </location>
    <ligand>
        <name>chlorophyll b</name>
        <dbReference type="ChEBI" id="CHEBI:61721"/>
        <label>3</label>
    </ligand>
    <ligandPart>
        <name>Mg</name>
        <dbReference type="ChEBI" id="CHEBI:25107"/>
    </ligandPart>
</feature>
<keyword evidence="4 7" id="KW-0934">Plastid</keyword>
<feature type="binding site" description="axial binding residue" evidence="6">
    <location>
        <position position="76"/>
    </location>
    <ligand>
        <name>chlorophyll b</name>
        <dbReference type="ChEBI" id="CHEBI:61721"/>
        <label>1</label>
    </ligand>
    <ligandPart>
        <name>Mg</name>
        <dbReference type="ChEBI" id="CHEBI:25107"/>
    </ligandPart>
</feature>
<dbReference type="Gene3D" id="1.10.3460.10">
    <property type="entry name" value="Chlorophyll a/b binding protein domain"/>
    <property type="match status" value="1"/>
</dbReference>
<reference evidence="8" key="1">
    <citation type="submission" date="2021-01" db="EMBL/GenBank/DDBJ databases">
        <authorList>
            <person name="Corre E."/>
            <person name="Pelletier E."/>
            <person name="Niang G."/>
            <person name="Scheremetjew M."/>
            <person name="Finn R."/>
            <person name="Kale V."/>
            <person name="Holt S."/>
            <person name="Cochrane G."/>
            <person name="Meng A."/>
            <person name="Brown T."/>
            <person name="Cohen L."/>
        </authorList>
    </citation>
    <scope>NUCLEOTIDE SEQUENCE</scope>
    <source>
        <strain evidence="8">RCC927</strain>
    </source>
</reference>
<evidence type="ECO:0000256" key="6">
    <source>
        <dbReference type="PIRSR" id="PIRSR601344-1"/>
    </source>
</evidence>
<evidence type="ECO:0000256" key="1">
    <source>
        <dbReference type="ARBA" id="ARBA00022494"/>
    </source>
</evidence>
<feature type="binding site" description="axial binding residue" evidence="6">
    <location>
        <position position="137"/>
    </location>
    <ligand>
        <name>chlorophyll b</name>
        <dbReference type="ChEBI" id="CHEBI:61721"/>
        <label>1</label>
    </ligand>
    <ligandPart>
        <name>Mg</name>
        <dbReference type="ChEBI" id="CHEBI:25107"/>
    </ligandPart>
</feature>
<evidence type="ECO:0000256" key="4">
    <source>
        <dbReference type="ARBA" id="ARBA00022640"/>
    </source>
</evidence>
<feature type="binding site" evidence="6">
    <location>
        <position position="190"/>
    </location>
    <ligand>
        <name>chlorophyll a</name>
        <dbReference type="ChEBI" id="CHEBI:58416"/>
        <label>1</label>
    </ligand>
</feature>